<dbReference type="AlphaFoldDB" id="A0A2W7PGK3"/>
<name>A0A2W7PGK3_9BACI</name>
<comment type="caution">
    <text evidence="1">The sequence shown here is derived from an EMBL/GenBank/DDBJ whole genome shotgun (WGS) entry which is preliminary data.</text>
</comment>
<dbReference type="Proteomes" id="UP000248646">
    <property type="component" value="Unassembled WGS sequence"/>
</dbReference>
<gene>
    <name evidence="1" type="ORF">C7437_101499</name>
</gene>
<organism evidence="1 2">
    <name type="scientific">Psychrobacillus insolitus</name>
    <dbReference type="NCBI Taxonomy" id="1461"/>
    <lineage>
        <taxon>Bacteria</taxon>
        <taxon>Bacillati</taxon>
        <taxon>Bacillota</taxon>
        <taxon>Bacilli</taxon>
        <taxon>Bacillales</taxon>
        <taxon>Bacillaceae</taxon>
        <taxon>Psychrobacillus</taxon>
    </lineage>
</organism>
<dbReference type="Gene3D" id="3.30.530.20">
    <property type="match status" value="1"/>
</dbReference>
<dbReference type="CDD" id="cd07812">
    <property type="entry name" value="SRPBCC"/>
    <property type="match status" value="1"/>
</dbReference>
<keyword evidence="2" id="KW-1185">Reference proteome</keyword>
<dbReference type="InterPro" id="IPR019587">
    <property type="entry name" value="Polyketide_cyclase/dehydratase"/>
</dbReference>
<dbReference type="EMBL" id="QKZI01000001">
    <property type="protein sequence ID" value="PZX07386.1"/>
    <property type="molecule type" value="Genomic_DNA"/>
</dbReference>
<evidence type="ECO:0000313" key="2">
    <source>
        <dbReference type="Proteomes" id="UP000248646"/>
    </source>
</evidence>
<dbReference type="InterPro" id="IPR023393">
    <property type="entry name" value="START-like_dom_sf"/>
</dbReference>
<dbReference type="SUPFAM" id="SSF55961">
    <property type="entry name" value="Bet v1-like"/>
    <property type="match status" value="1"/>
</dbReference>
<accession>A0A2W7PGK3</accession>
<protein>
    <submittedName>
        <fullName evidence="1">Carbon monoxide dehydrogenase subunit G</fullName>
    </submittedName>
</protein>
<reference evidence="1 2" key="1">
    <citation type="submission" date="2018-06" db="EMBL/GenBank/DDBJ databases">
        <title>Genomic Encyclopedia of Type Strains, Phase IV (KMG-IV): sequencing the most valuable type-strain genomes for metagenomic binning, comparative biology and taxonomic classification.</title>
        <authorList>
            <person name="Goeker M."/>
        </authorList>
    </citation>
    <scope>NUCLEOTIDE SEQUENCE [LARGE SCALE GENOMIC DNA]</scope>
    <source>
        <strain evidence="1 2">DSM 5</strain>
    </source>
</reference>
<evidence type="ECO:0000313" key="1">
    <source>
        <dbReference type="EMBL" id="PZX07386.1"/>
    </source>
</evidence>
<sequence length="153" mass="17219">MKRMAITSHSVIIPTSVEKVWEYVSRIENWAVMVPAYKEHEQIDEQKSVWTFEGNIKGFKKTVKMELNVTEFHEPSTIRFELEGLTDNFTGSGKFTAEETAGQTTMTGTIEVNAGGLTGAVFTPVIKMVLPKVTTRLTEKIARQIKQEKVPVL</sequence>
<dbReference type="Pfam" id="PF10604">
    <property type="entry name" value="Polyketide_cyc2"/>
    <property type="match status" value="1"/>
</dbReference>
<proteinExistence type="predicted"/>